<gene>
    <name evidence="14" type="primary">htpX-1</name>
    <name evidence="14" type="ordered locus">AFE_1114</name>
</gene>
<dbReference type="HOGENOM" id="CLU_042266_1_0_6"/>
<organism evidence="14 15">
    <name type="scientific">Acidithiobacillus ferrooxidans (strain ATCC 23270 / DSM 14882 / CIP 104768 / NCIMB 8455)</name>
    <name type="common">Ferrobacillus ferrooxidans (strain ATCC 23270)</name>
    <dbReference type="NCBI Taxonomy" id="243159"/>
    <lineage>
        <taxon>Bacteria</taxon>
        <taxon>Pseudomonadati</taxon>
        <taxon>Pseudomonadota</taxon>
        <taxon>Acidithiobacillia</taxon>
        <taxon>Acidithiobacillales</taxon>
        <taxon>Acidithiobacillaceae</taxon>
        <taxon>Acidithiobacillus</taxon>
    </lineage>
</organism>
<dbReference type="PaxDb" id="243159-AFE_1114"/>
<dbReference type="GO" id="GO:0004222">
    <property type="term" value="F:metalloendopeptidase activity"/>
    <property type="evidence" value="ECO:0007669"/>
    <property type="project" value="InterPro"/>
</dbReference>
<dbReference type="eggNOG" id="COG0501">
    <property type="taxonomic scope" value="Bacteria"/>
</dbReference>
<dbReference type="RefSeq" id="WP_012606823.1">
    <property type="nucleotide sequence ID" value="NC_011761.1"/>
</dbReference>
<feature type="transmembrane region" description="Helical" evidence="12">
    <location>
        <begin position="34"/>
        <end position="53"/>
    </location>
</feature>
<keyword evidence="9 11" id="KW-0482">Metalloprotease</keyword>
<evidence type="ECO:0000256" key="3">
    <source>
        <dbReference type="ARBA" id="ARBA00022670"/>
    </source>
</evidence>
<dbReference type="GO" id="GO:0006508">
    <property type="term" value="P:proteolysis"/>
    <property type="evidence" value="ECO:0007669"/>
    <property type="project" value="UniProtKB-KW"/>
</dbReference>
<evidence type="ECO:0000256" key="1">
    <source>
        <dbReference type="ARBA" id="ARBA00004651"/>
    </source>
</evidence>
<feature type="transmembrane region" description="Helical" evidence="12">
    <location>
        <begin position="148"/>
        <end position="165"/>
    </location>
</feature>
<comment type="cofactor">
    <cofactor evidence="11">
        <name>Zn(2+)</name>
        <dbReference type="ChEBI" id="CHEBI:29105"/>
    </cofactor>
    <text evidence="11">Binds 1 zinc ion per subunit.</text>
</comment>
<evidence type="ECO:0000313" key="15">
    <source>
        <dbReference type="Proteomes" id="UP000001362"/>
    </source>
</evidence>
<dbReference type="EC" id="3.4.24.-" evidence="14"/>
<dbReference type="GO" id="GO:0046872">
    <property type="term" value="F:metal ion binding"/>
    <property type="evidence" value="ECO:0007669"/>
    <property type="project" value="UniProtKB-KW"/>
</dbReference>
<dbReference type="Pfam" id="PF01435">
    <property type="entry name" value="Peptidase_M48"/>
    <property type="match status" value="1"/>
</dbReference>
<evidence type="ECO:0000256" key="9">
    <source>
        <dbReference type="ARBA" id="ARBA00023049"/>
    </source>
</evidence>
<dbReference type="GO" id="GO:0005886">
    <property type="term" value="C:plasma membrane"/>
    <property type="evidence" value="ECO:0007669"/>
    <property type="project" value="UniProtKB-SubCell"/>
</dbReference>
<keyword evidence="8 12" id="KW-1133">Transmembrane helix</keyword>
<proteinExistence type="inferred from homology"/>
<evidence type="ECO:0000259" key="13">
    <source>
        <dbReference type="Pfam" id="PF01435"/>
    </source>
</evidence>
<keyword evidence="14" id="KW-0346">Stress response</keyword>
<evidence type="ECO:0000256" key="10">
    <source>
        <dbReference type="ARBA" id="ARBA00023136"/>
    </source>
</evidence>
<dbReference type="AlphaFoldDB" id="B7J862"/>
<keyword evidence="10 12" id="KW-0472">Membrane</keyword>
<comment type="subcellular location">
    <subcellularLocation>
        <location evidence="1">Cell membrane</location>
        <topology evidence="1">Multi-pass membrane protein</topology>
    </subcellularLocation>
</comment>
<dbReference type="CDD" id="cd07335">
    <property type="entry name" value="M48B_HtpX_like"/>
    <property type="match status" value="1"/>
</dbReference>
<evidence type="ECO:0000313" key="14">
    <source>
        <dbReference type="EMBL" id="ACK80710.1"/>
    </source>
</evidence>
<dbReference type="GeneID" id="65280408"/>
<keyword evidence="2" id="KW-1003">Cell membrane</keyword>
<keyword evidence="3 11" id="KW-0645">Protease</keyword>
<evidence type="ECO:0000256" key="11">
    <source>
        <dbReference type="RuleBase" id="RU003983"/>
    </source>
</evidence>
<feature type="transmembrane region" description="Helical" evidence="12">
    <location>
        <begin position="177"/>
        <end position="197"/>
    </location>
</feature>
<keyword evidence="15" id="KW-1185">Reference proteome</keyword>
<dbReference type="EMBL" id="CP001219">
    <property type="protein sequence ID" value="ACK80710.1"/>
    <property type="molecule type" value="Genomic_DNA"/>
</dbReference>
<sequence length="273" mass="29880">MRSLKALALMFAVNLLFVVTLSAALAIFHVRMHLVGFALLFGFGGAFLSLFLSKWLVKRMFHMVQVHQGDTGVNGQVWQLAAETAQKAQLPMPEIWIYADDRPNAFATGATRHSAMIAVSTGLLNLLDAGTLRSVLGHEMGHIANGDMLSTTLLMGLMNSYVIWMGNLAGRYLGNNVLTQLVITIAFEIGLSFLALIPITAYSRHREYGADAFSARLWGKESMINALRRLESAPVEVNPRKDALATAYIHGPMGGLFATHPNMEKRIAAIRAL</sequence>
<protein>
    <submittedName>
        <fullName evidence="14">Heat shock protein HtpX</fullName>
        <ecNumber evidence="14">3.4.24.-</ecNumber>
    </submittedName>
</protein>
<reference evidence="14 15" key="1">
    <citation type="journal article" date="2008" name="BMC Genomics">
        <title>Acidithiobacillus ferrooxidans metabolism: from genome sequence to industrial applications.</title>
        <authorList>
            <person name="Valdes J."/>
            <person name="Pedroso I."/>
            <person name="Quatrini R."/>
            <person name="Dodson R.J."/>
            <person name="Tettelin H."/>
            <person name="Blake R.II."/>
            <person name="Eisen J.A."/>
            <person name="Holmes D.S."/>
        </authorList>
    </citation>
    <scope>NUCLEOTIDE SEQUENCE [LARGE SCALE GENOMIC DNA]</scope>
    <source>
        <strain evidence="15">ATCC 23270 / DSM 14882 / CIP 104768 / NCIMB 8455</strain>
    </source>
</reference>
<dbReference type="Proteomes" id="UP000001362">
    <property type="component" value="Chromosome"/>
</dbReference>
<evidence type="ECO:0000256" key="5">
    <source>
        <dbReference type="ARBA" id="ARBA00022723"/>
    </source>
</evidence>
<dbReference type="STRING" id="243159.AFE_1114"/>
<evidence type="ECO:0000256" key="2">
    <source>
        <dbReference type="ARBA" id="ARBA00022475"/>
    </source>
</evidence>
<evidence type="ECO:0000256" key="12">
    <source>
        <dbReference type="SAM" id="Phobius"/>
    </source>
</evidence>
<dbReference type="Gene3D" id="3.30.2010.10">
    <property type="entry name" value="Metalloproteases ('zincins'), catalytic domain"/>
    <property type="match status" value="1"/>
</dbReference>
<dbReference type="PANTHER" id="PTHR43221:SF1">
    <property type="entry name" value="PROTEASE HTPX"/>
    <property type="match status" value="1"/>
</dbReference>
<dbReference type="InterPro" id="IPR001915">
    <property type="entry name" value="Peptidase_M48"/>
</dbReference>
<dbReference type="KEGG" id="afr:AFE_1114"/>
<evidence type="ECO:0000256" key="8">
    <source>
        <dbReference type="ARBA" id="ARBA00022989"/>
    </source>
</evidence>
<feature type="domain" description="Peptidase M48" evidence="13">
    <location>
        <begin position="74"/>
        <end position="272"/>
    </location>
</feature>
<keyword evidence="6 11" id="KW-0378">Hydrolase</keyword>
<dbReference type="PANTHER" id="PTHR43221">
    <property type="entry name" value="PROTEASE HTPX"/>
    <property type="match status" value="1"/>
</dbReference>
<feature type="transmembrane region" description="Helical" evidence="12">
    <location>
        <begin position="7"/>
        <end position="28"/>
    </location>
</feature>
<accession>B7J862</accession>
<keyword evidence="5" id="KW-0479">Metal-binding</keyword>
<name>B7J862_ACIF2</name>
<keyword evidence="4 12" id="KW-0812">Transmembrane</keyword>
<comment type="similarity">
    <text evidence="11">Belongs to the peptidase M48 family.</text>
</comment>
<keyword evidence="7 11" id="KW-0862">Zinc</keyword>
<evidence type="ECO:0000256" key="6">
    <source>
        <dbReference type="ARBA" id="ARBA00022801"/>
    </source>
</evidence>
<evidence type="ECO:0000256" key="7">
    <source>
        <dbReference type="ARBA" id="ARBA00022833"/>
    </source>
</evidence>
<evidence type="ECO:0000256" key="4">
    <source>
        <dbReference type="ARBA" id="ARBA00022692"/>
    </source>
</evidence>
<dbReference type="InterPro" id="IPR050083">
    <property type="entry name" value="HtpX_protease"/>
</dbReference>